<evidence type="ECO:0000313" key="2">
    <source>
        <dbReference type="Proteomes" id="UP000319658"/>
    </source>
</evidence>
<dbReference type="EMBL" id="MN102098">
    <property type="protein sequence ID" value="QDJ97065.1"/>
    <property type="molecule type" value="Genomic_DNA"/>
</dbReference>
<reference evidence="1 2" key="1">
    <citation type="submission" date="2019-06" db="EMBL/GenBank/DDBJ databases">
        <title>Complete genome sequence of Aeromonas hydrophila bacteriophage D3.</title>
        <authorList>
            <person name="Rai S."/>
            <person name="Tyagi A."/>
            <person name="Kumar N."/>
            <person name="Singh N."/>
        </authorList>
    </citation>
    <scope>NUCLEOTIDE SEQUENCE [LARGE SCALE GENOMIC DNA]</scope>
</reference>
<name>A0A514TVL5_9CAUD</name>
<gene>
    <name evidence="1" type="ORF">D3_0068</name>
</gene>
<evidence type="ECO:0000313" key="1">
    <source>
        <dbReference type="EMBL" id="QDJ97065.1"/>
    </source>
</evidence>
<keyword evidence="2" id="KW-1185">Reference proteome</keyword>
<accession>A0A514TVL5</accession>
<sequence length="180" mass="20104">MILQNSGKGNYFTFSFILTGRYEHPVSNAIGYGLTTMISMYTMDETGEEVTLSNPFNRDAARYIMEDYLLNYYTANSTLSAALDSACSELLAIVESPQGDELENFLCHSYGVTECFTRGEERIVKLFIKEGGIASSLDELESIQDSMFRYDEYASVVGGVSSPYYFLDKGPPVNLDDIPF</sequence>
<dbReference type="Proteomes" id="UP000319658">
    <property type="component" value="Segment"/>
</dbReference>
<protein>
    <submittedName>
        <fullName evidence="1">Uncharacterized protein</fullName>
    </submittedName>
</protein>
<proteinExistence type="predicted"/>
<organism evidence="1 2">
    <name type="scientific">Aeromonas phage D3</name>
    <dbReference type="NCBI Taxonomy" id="2593327"/>
    <lineage>
        <taxon>Viruses</taxon>
        <taxon>Duplodnaviria</taxon>
        <taxon>Heunggongvirae</taxon>
        <taxon>Uroviricota</taxon>
        <taxon>Caudoviricetes</taxon>
        <taxon>Chimalliviridae</taxon>
        <taxon>Ludhianavirus</taxon>
        <taxon>Ludhianavirus D3</taxon>
    </lineage>
</organism>